<dbReference type="RefSeq" id="WP_344925095.1">
    <property type="nucleotide sequence ID" value="NZ_BAABCW010000002.1"/>
</dbReference>
<name>A0ABP7XC65_9FLAO</name>
<proteinExistence type="predicted"/>
<evidence type="ECO:0000313" key="3">
    <source>
        <dbReference type="Proteomes" id="UP001500459"/>
    </source>
</evidence>
<feature type="transmembrane region" description="Helical" evidence="1">
    <location>
        <begin position="101"/>
        <end position="121"/>
    </location>
</feature>
<accession>A0ABP7XC65</accession>
<protein>
    <recommendedName>
        <fullName evidence="4">Thiosulfate dehydrogenase [quinone] large subunit</fullName>
    </recommendedName>
</protein>
<feature type="transmembrane region" description="Helical" evidence="1">
    <location>
        <begin position="7"/>
        <end position="25"/>
    </location>
</feature>
<comment type="caution">
    <text evidence="2">The sequence shown here is derived from an EMBL/GenBank/DDBJ whole genome shotgun (WGS) entry which is preliminary data.</text>
</comment>
<sequence>MNTDQAAFFFGRIAIGVNFLVHGIVRIPKLSQFTEGMIKGFSETWLPEILVYSFAFSLPFLELFIGIFLFLGLKTKESLMTGGFLIIILIFGTGLKEDWSLVSSQMIYVIFFFLMLKNVNFNSYSLDTFKKTRIEGFRSAK</sequence>
<keyword evidence="1" id="KW-0812">Transmembrane</keyword>
<reference evidence="3" key="1">
    <citation type="journal article" date="2019" name="Int. J. Syst. Evol. Microbiol.">
        <title>The Global Catalogue of Microorganisms (GCM) 10K type strain sequencing project: providing services to taxonomists for standard genome sequencing and annotation.</title>
        <authorList>
            <consortium name="The Broad Institute Genomics Platform"/>
            <consortium name="The Broad Institute Genome Sequencing Center for Infectious Disease"/>
            <person name="Wu L."/>
            <person name="Ma J."/>
        </authorList>
    </citation>
    <scope>NUCLEOTIDE SEQUENCE [LARGE SCALE GENOMIC DNA]</scope>
    <source>
        <strain evidence="3">JCM 17106</strain>
    </source>
</reference>
<gene>
    <name evidence="2" type="ORF">GCM10022393_08710</name>
</gene>
<keyword evidence="1" id="KW-1133">Transmembrane helix</keyword>
<feature type="transmembrane region" description="Helical" evidence="1">
    <location>
        <begin position="78"/>
        <end position="95"/>
    </location>
</feature>
<dbReference type="Proteomes" id="UP001500459">
    <property type="component" value="Unassembled WGS sequence"/>
</dbReference>
<evidence type="ECO:0008006" key="4">
    <source>
        <dbReference type="Google" id="ProtNLM"/>
    </source>
</evidence>
<evidence type="ECO:0000256" key="1">
    <source>
        <dbReference type="SAM" id="Phobius"/>
    </source>
</evidence>
<feature type="transmembrane region" description="Helical" evidence="1">
    <location>
        <begin position="49"/>
        <end position="71"/>
    </location>
</feature>
<keyword evidence="3" id="KW-1185">Reference proteome</keyword>
<evidence type="ECO:0000313" key="2">
    <source>
        <dbReference type="EMBL" id="GAA4111187.1"/>
    </source>
</evidence>
<organism evidence="2 3">
    <name type="scientific">Aquimarina addita</name>
    <dbReference type="NCBI Taxonomy" id="870485"/>
    <lineage>
        <taxon>Bacteria</taxon>
        <taxon>Pseudomonadati</taxon>
        <taxon>Bacteroidota</taxon>
        <taxon>Flavobacteriia</taxon>
        <taxon>Flavobacteriales</taxon>
        <taxon>Flavobacteriaceae</taxon>
        <taxon>Aquimarina</taxon>
    </lineage>
</organism>
<dbReference type="EMBL" id="BAABCW010000002">
    <property type="protein sequence ID" value="GAA4111187.1"/>
    <property type="molecule type" value="Genomic_DNA"/>
</dbReference>
<keyword evidence="1" id="KW-0472">Membrane</keyword>